<comment type="caution">
    <text evidence="2">The sequence shown here is derived from an EMBL/GenBank/DDBJ whole genome shotgun (WGS) entry which is preliminary data.</text>
</comment>
<dbReference type="EMBL" id="JBBPFD010000003">
    <property type="protein sequence ID" value="KAK7934174.1"/>
    <property type="molecule type" value="Genomic_DNA"/>
</dbReference>
<proteinExistence type="predicted"/>
<evidence type="ECO:0000313" key="3">
    <source>
        <dbReference type="Proteomes" id="UP001460270"/>
    </source>
</evidence>
<evidence type="ECO:0000313" key="2">
    <source>
        <dbReference type="EMBL" id="KAK7934174.1"/>
    </source>
</evidence>
<name>A0AAW0PYU0_9GOBI</name>
<gene>
    <name evidence="2" type="ORF">WMY93_005070</name>
</gene>
<dbReference type="PANTHER" id="PTHR47907">
    <property type="entry name" value="PROTEIN KINASE DOMAIN-CONTAINING PROTEIN"/>
    <property type="match status" value="1"/>
</dbReference>
<accession>A0AAW0PYU0</accession>
<reference evidence="3" key="1">
    <citation type="submission" date="2024-04" db="EMBL/GenBank/DDBJ databases">
        <title>Salinicola lusitanus LLJ914,a marine bacterium isolated from the Okinawa Trough.</title>
        <authorList>
            <person name="Li J."/>
        </authorList>
    </citation>
    <scope>NUCLEOTIDE SEQUENCE [LARGE SCALE GENOMIC DNA]</scope>
</reference>
<dbReference type="Proteomes" id="UP001460270">
    <property type="component" value="Unassembled WGS sequence"/>
</dbReference>
<feature type="compositionally biased region" description="Polar residues" evidence="1">
    <location>
        <begin position="82"/>
        <end position="98"/>
    </location>
</feature>
<dbReference type="AlphaFoldDB" id="A0AAW0PYU0"/>
<keyword evidence="3" id="KW-1185">Reference proteome</keyword>
<feature type="region of interest" description="Disordered" evidence="1">
    <location>
        <begin position="1"/>
        <end position="98"/>
    </location>
</feature>
<dbReference type="InterPro" id="IPR051744">
    <property type="entry name" value="AP2_assoc_SerThr_kinase"/>
</dbReference>
<dbReference type="PANTHER" id="PTHR47907:SF5">
    <property type="entry name" value="AP2 ASSOCIATED KINASE 1"/>
    <property type="match status" value="1"/>
</dbReference>
<organism evidence="2 3">
    <name type="scientific">Mugilogobius chulae</name>
    <name type="common">yellowstripe goby</name>
    <dbReference type="NCBI Taxonomy" id="88201"/>
    <lineage>
        <taxon>Eukaryota</taxon>
        <taxon>Metazoa</taxon>
        <taxon>Chordata</taxon>
        <taxon>Craniata</taxon>
        <taxon>Vertebrata</taxon>
        <taxon>Euteleostomi</taxon>
        <taxon>Actinopterygii</taxon>
        <taxon>Neopterygii</taxon>
        <taxon>Teleostei</taxon>
        <taxon>Neoteleostei</taxon>
        <taxon>Acanthomorphata</taxon>
        <taxon>Gobiaria</taxon>
        <taxon>Gobiiformes</taxon>
        <taxon>Gobioidei</taxon>
        <taxon>Gobiidae</taxon>
        <taxon>Gobionellinae</taxon>
        <taxon>Mugilogobius</taxon>
    </lineage>
</organism>
<sequence>MAVSTAPHYPDLQEESNGYCVLADGSEVEPSDLQTNEGCVHSSDDEDQEPKQDESGVSSHDCSGSRPLLLDSEEEEDVPRYSTANSQPPMTYPPSNIMAQNHCQHTSAASEEQTAAADVFSSAPFRTAEEDSSDVFANAPFLRPSVATQHQLMSLLKHLLEKEKSCQEWRV</sequence>
<protein>
    <submittedName>
        <fullName evidence="2">Uncharacterized protein</fullName>
    </submittedName>
</protein>
<evidence type="ECO:0000256" key="1">
    <source>
        <dbReference type="SAM" id="MobiDB-lite"/>
    </source>
</evidence>